<dbReference type="PANTHER" id="PTHR43877:SF2">
    <property type="entry name" value="AMINOALKYLPHOSPHONATE N-ACETYLTRANSFERASE-RELATED"/>
    <property type="match status" value="1"/>
</dbReference>
<keyword evidence="1" id="KW-0808">Transferase</keyword>
<sequence length="151" mass="17386">MTTLFRTNAQHADFIELVSQLDADLAVRDGRDHAFYHQFNQIDQIKYAVVAYLDDQPCGCGAIKQLDPKTMEVKRMFVKPQHRGKKMAFQILNELEQWAAELGFDRCVLETGYKQPEAISLYEKSGYRIIPNYGQYAGVANSVCFEKRLKE</sequence>
<organism evidence="4 5">
    <name type="scientific">Marinoscillum luteum</name>
    <dbReference type="NCBI Taxonomy" id="861051"/>
    <lineage>
        <taxon>Bacteria</taxon>
        <taxon>Pseudomonadati</taxon>
        <taxon>Bacteroidota</taxon>
        <taxon>Cytophagia</taxon>
        <taxon>Cytophagales</taxon>
        <taxon>Reichenbachiellaceae</taxon>
        <taxon>Marinoscillum</taxon>
    </lineage>
</organism>
<dbReference type="EMBL" id="JBIPKE010000015">
    <property type="protein sequence ID" value="MFH6983754.1"/>
    <property type="molecule type" value="Genomic_DNA"/>
</dbReference>
<gene>
    <name evidence="4" type="ORF">ACHKAR_09900</name>
</gene>
<dbReference type="SUPFAM" id="SSF55729">
    <property type="entry name" value="Acyl-CoA N-acyltransferases (Nat)"/>
    <property type="match status" value="1"/>
</dbReference>
<dbReference type="InterPro" id="IPR016181">
    <property type="entry name" value="Acyl_CoA_acyltransferase"/>
</dbReference>
<dbReference type="Pfam" id="PF00583">
    <property type="entry name" value="Acetyltransf_1"/>
    <property type="match status" value="1"/>
</dbReference>
<name>A0ABW7NAI5_9BACT</name>
<dbReference type="Proteomes" id="UP001610063">
    <property type="component" value="Unassembled WGS sequence"/>
</dbReference>
<keyword evidence="2" id="KW-0012">Acyltransferase</keyword>
<dbReference type="InterPro" id="IPR000182">
    <property type="entry name" value="GNAT_dom"/>
</dbReference>
<dbReference type="CDD" id="cd04301">
    <property type="entry name" value="NAT_SF"/>
    <property type="match status" value="1"/>
</dbReference>
<protein>
    <submittedName>
        <fullName evidence="4">GNAT family N-acetyltransferase</fullName>
    </submittedName>
</protein>
<dbReference type="InterPro" id="IPR050832">
    <property type="entry name" value="Bact_Acetyltransf"/>
</dbReference>
<evidence type="ECO:0000313" key="4">
    <source>
        <dbReference type="EMBL" id="MFH6983754.1"/>
    </source>
</evidence>
<comment type="caution">
    <text evidence="4">The sequence shown here is derived from an EMBL/GenBank/DDBJ whole genome shotgun (WGS) entry which is preliminary data.</text>
</comment>
<proteinExistence type="predicted"/>
<dbReference type="Gene3D" id="3.40.630.30">
    <property type="match status" value="1"/>
</dbReference>
<evidence type="ECO:0000256" key="1">
    <source>
        <dbReference type="ARBA" id="ARBA00022679"/>
    </source>
</evidence>
<evidence type="ECO:0000259" key="3">
    <source>
        <dbReference type="PROSITE" id="PS51186"/>
    </source>
</evidence>
<evidence type="ECO:0000313" key="5">
    <source>
        <dbReference type="Proteomes" id="UP001610063"/>
    </source>
</evidence>
<dbReference type="RefSeq" id="WP_395417286.1">
    <property type="nucleotide sequence ID" value="NZ_JBIPKE010000015.1"/>
</dbReference>
<evidence type="ECO:0000256" key="2">
    <source>
        <dbReference type="ARBA" id="ARBA00023315"/>
    </source>
</evidence>
<feature type="domain" description="N-acetyltransferase" evidence="3">
    <location>
        <begin position="3"/>
        <end position="150"/>
    </location>
</feature>
<dbReference type="PANTHER" id="PTHR43877">
    <property type="entry name" value="AMINOALKYLPHOSPHONATE N-ACETYLTRANSFERASE-RELATED-RELATED"/>
    <property type="match status" value="1"/>
</dbReference>
<accession>A0ABW7NAI5</accession>
<reference evidence="4 5" key="1">
    <citation type="journal article" date="2013" name="Int. J. Syst. Evol. Microbiol.">
        <title>Marinoscillum luteum sp. nov., isolated from marine sediment.</title>
        <authorList>
            <person name="Cha I.T."/>
            <person name="Park S.J."/>
            <person name="Kim S.J."/>
            <person name="Kim J.G."/>
            <person name="Jung M.Y."/>
            <person name="Shin K.S."/>
            <person name="Kwon K.K."/>
            <person name="Yang S.H."/>
            <person name="Seo Y.S."/>
            <person name="Rhee S.K."/>
        </authorList>
    </citation>
    <scope>NUCLEOTIDE SEQUENCE [LARGE SCALE GENOMIC DNA]</scope>
    <source>
        <strain evidence="4 5">KCTC 23939</strain>
    </source>
</reference>
<dbReference type="PROSITE" id="PS51186">
    <property type="entry name" value="GNAT"/>
    <property type="match status" value="1"/>
</dbReference>
<keyword evidence="5" id="KW-1185">Reference proteome</keyword>